<protein>
    <submittedName>
        <fullName evidence="1">Uncharacterized protein</fullName>
    </submittedName>
</protein>
<evidence type="ECO:0000313" key="1">
    <source>
        <dbReference type="EMBL" id="KAF9486366.1"/>
    </source>
</evidence>
<evidence type="ECO:0000313" key="2">
    <source>
        <dbReference type="Proteomes" id="UP000807469"/>
    </source>
</evidence>
<dbReference type="Proteomes" id="UP000807469">
    <property type="component" value="Unassembled WGS sequence"/>
</dbReference>
<keyword evidence="2" id="KW-1185">Reference proteome</keyword>
<dbReference type="EMBL" id="MU155130">
    <property type="protein sequence ID" value="KAF9486366.1"/>
    <property type="molecule type" value="Genomic_DNA"/>
</dbReference>
<accession>A0A9P6CZG2</accession>
<name>A0A9P6CZG2_9AGAR</name>
<reference evidence="1" key="1">
    <citation type="submission" date="2020-11" db="EMBL/GenBank/DDBJ databases">
        <authorList>
            <consortium name="DOE Joint Genome Institute"/>
            <person name="Ahrendt S."/>
            <person name="Riley R."/>
            <person name="Andreopoulos W."/>
            <person name="Labutti K."/>
            <person name="Pangilinan J."/>
            <person name="Ruiz-Duenas F.J."/>
            <person name="Barrasa J.M."/>
            <person name="Sanchez-Garcia M."/>
            <person name="Camarero S."/>
            <person name="Miyauchi S."/>
            <person name="Serrano A."/>
            <person name="Linde D."/>
            <person name="Babiker R."/>
            <person name="Drula E."/>
            <person name="Ayuso-Fernandez I."/>
            <person name="Pacheco R."/>
            <person name="Padilla G."/>
            <person name="Ferreira P."/>
            <person name="Barriuso J."/>
            <person name="Kellner H."/>
            <person name="Castanera R."/>
            <person name="Alfaro M."/>
            <person name="Ramirez L."/>
            <person name="Pisabarro A.G."/>
            <person name="Kuo A."/>
            <person name="Tritt A."/>
            <person name="Lipzen A."/>
            <person name="He G."/>
            <person name="Yan M."/>
            <person name="Ng V."/>
            <person name="Cullen D."/>
            <person name="Martin F."/>
            <person name="Rosso M.-N."/>
            <person name="Henrissat B."/>
            <person name="Hibbett D."/>
            <person name="Martinez A.T."/>
            <person name="Grigoriev I.V."/>
        </authorList>
    </citation>
    <scope>NUCLEOTIDE SEQUENCE</scope>
    <source>
        <strain evidence="1">CIRM-BRFM 674</strain>
    </source>
</reference>
<dbReference type="OrthoDB" id="3260913at2759"/>
<gene>
    <name evidence="1" type="ORF">BDN70DRAFT_869874</name>
</gene>
<sequence length="260" mass="28437">MLAALTTSTARLLDVRIEQSGRSIDHADDDETTLIVDLDALYGLLLPLPNTAWRRAAGACTRAVTPICSNLSSLISSDLDNVAQLMLDLESHHRDTLSDALPTGLLNPTCIPPTINHDPQADHVAARPLRKRRRSSHPTPPIVIPSSHPSVPTIVITLSSPQSRQAQSSCRVPYQDHAFGNLLTVPSHPTFNKVHPPLALDSSSLPRLDEWEWVDGHWKAVLPSLREQAKKGLFSKPVSLKRRSSRSLCNKNTKPPASAI</sequence>
<dbReference type="AlphaFoldDB" id="A0A9P6CZG2"/>
<proteinExistence type="predicted"/>
<organism evidence="1 2">
    <name type="scientific">Pholiota conissans</name>
    <dbReference type="NCBI Taxonomy" id="109636"/>
    <lineage>
        <taxon>Eukaryota</taxon>
        <taxon>Fungi</taxon>
        <taxon>Dikarya</taxon>
        <taxon>Basidiomycota</taxon>
        <taxon>Agaricomycotina</taxon>
        <taxon>Agaricomycetes</taxon>
        <taxon>Agaricomycetidae</taxon>
        <taxon>Agaricales</taxon>
        <taxon>Agaricineae</taxon>
        <taxon>Strophariaceae</taxon>
        <taxon>Pholiota</taxon>
    </lineage>
</organism>
<comment type="caution">
    <text evidence="1">The sequence shown here is derived from an EMBL/GenBank/DDBJ whole genome shotgun (WGS) entry which is preliminary data.</text>
</comment>